<keyword evidence="2" id="KW-1185">Reference proteome</keyword>
<dbReference type="EMBL" id="AP021881">
    <property type="protein sequence ID" value="BBP01091.1"/>
    <property type="molecule type" value="Genomic_DNA"/>
</dbReference>
<proteinExistence type="predicted"/>
<dbReference type="KEGG" id="sniv:SFSGTM_17990"/>
<dbReference type="Proteomes" id="UP000463939">
    <property type="component" value="Chromosome"/>
</dbReference>
<evidence type="ECO:0000313" key="1">
    <source>
        <dbReference type="EMBL" id="BBP01091.1"/>
    </source>
</evidence>
<accession>A0A809RQG9</accession>
<sequence>MVQGKKKLSLLASIDYKSAHAVIGQLVVDIVVGHGVGALKKRYCVSDTLYDNSNNPKFATVTKLYATSTSIPLCT</sequence>
<protein>
    <submittedName>
        <fullName evidence="1">Uncharacterized protein</fullName>
    </submittedName>
</protein>
<organism evidence="1 2">
    <name type="scientific">Sulfuriferula nivalis</name>
    <dbReference type="NCBI Taxonomy" id="2675298"/>
    <lineage>
        <taxon>Bacteria</taxon>
        <taxon>Pseudomonadati</taxon>
        <taxon>Pseudomonadota</taxon>
        <taxon>Betaproteobacteria</taxon>
        <taxon>Nitrosomonadales</taxon>
        <taxon>Sulfuricellaceae</taxon>
        <taxon>Sulfuriferula</taxon>
    </lineage>
</organism>
<reference evidence="2" key="1">
    <citation type="submission" date="2019-11" db="EMBL/GenBank/DDBJ databases">
        <title>Isolation and characterization of a novel species in the genus Sulfuriferula.</title>
        <authorList>
            <person name="Mochizuki J."/>
            <person name="Kojima H."/>
            <person name="Fukui M."/>
        </authorList>
    </citation>
    <scope>NUCLEOTIDE SEQUENCE [LARGE SCALE GENOMIC DNA]</scope>
    <source>
        <strain evidence="2">SGTM</strain>
    </source>
</reference>
<name>A0A809RQG9_9PROT</name>
<dbReference type="AlphaFoldDB" id="A0A809RQG9"/>
<evidence type="ECO:0000313" key="2">
    <source>
        <dbReference type="Proteomes" id="UP000463939"/>
    </source>
</evidence>
<gene>
    <name evidence="1" type="ORF">SFSGTM_17990</name>
</gene>